<protein>
    <submittedName>
        <fullName evidence="2">Uncharacterized protein</fullName>
    </submittedName>
</protein>
<feature type="transmembrane region" description="Helical" evidence="1">
    <location>
        <begin position="40"/>
        <end position="59"/>
    </location>
</feature>
<keyword evidence="1" id="KW-1133">Transmembrane helix</keyword>
<keyword evidence="1" id="KW-0472">Membrane</keyword>
<keyword evidence="1" id="KW-0812">Transmembrane</keyword>
<evidence type="ECO:0000313" key="2">
    <source>
        <dbReference type="EMBL" id="CCC49159.1"/>
    </source>
</evidence>
<reference evidence="2" key="1">
    <citation type="journal article" date="2012" name="Proc. Natl. Acad. Sci. U.S.A.">
        <title>Antigenic diversity is generated by distinct evolutionary mechanisms in African trypanosome species.</title>
        <authorList>
            <person name="Jackson A.P."/>
            <person name="Berry A."/>
            <person name="Aslett M."/>
            <person name="Allison H.C."/>
            <person name="Burton P."/>
            <person name="Vavrova-Anderson J."/>
            <person name="Brown R."/>
            <person name="Browne H."/>
            <person name="Corton N."/>
            <person name="Hauser H."/>
            <person name="Gamble J."/>
            <person name="Gilderthorp R."/>
            <person name="Marcello L."/>
            <person name="McQuillan J."/>
            <person name="Otto T.D."/>
            <person name="Quail M.A."/>
            <person name="Sanders M.J."/>
            <person name="van Tonder A."/>
            <person name="Ginger M.L."/>
            <person name="Field M.C."/>
            <person name="Barry J.D."/>
            <person name="Hertz-Fowler C."/>
            <person name="Berriman M."/>
        </authorList>
    </citation>
    <scope>NUCLEOTIDE SEQUENCE</scope>
    <source>
        <strain evidence="2">Y486</strain>
    </source>
</reference>
<sequence>MFRVTGVGWMRLPKARRPRERPWEIFNSRDFGFSEGSQNYSMWFLTASTCAALLFFEVYQQMQRVLARGDSCPACEAAREHYRQRLACKEYEMQEVRRVG</sequence>
<proteinExistence type="predicted"/>
<dbReference type="EMBL" id="HE573023">
    <property type="protein sequence ID" value="CCC49159.1"/>
    <property type="molecule type" value="Genomic_DNA"/>
</dbReference>
<accession>G0TYV7</accession>
<organism evidence="2">
    <name type="scientific">Trypanosoma vivax (strain Y486)</name>
    <dbReference type="NCBI Taxonomy" id="1055687"/>
    <lineage>
        <taxon>Eukaryota</taxon>
        <taxon>Discoba</taxon>
        <taxon>Euglenozoa</taxon>
        <taxon>Kinetoplastea</taxon>
        <taxon>Metakinetoplastina</taxon>
        <taxon>Trypanosomatida</taxon>
        <taxon>Trypanosomatidae</taxon>
        <taxon>Trypanosoma</taxon>
        <taxon>Duttonella</taxon>
    </lineage>
</organism>
<gene>
    <name evidence="2" type="ORF">TVY486_0704870</name>
</gene>
<evidence type="ECO:0000256" key="1">
    <source>
        <dbReference type="SAM" id="Phobius"/>
    </source>
</evidence>
<dbReference type="AlphaFoldDB" id="G0TYV7"/>
<name>G0TYV7_TRYVY</name>